<keyword evidence="2" id="KW-0812">Transmembrane</keyword>
<protein>
    <submittedName>
        <fullName evidence="3">Uncharacterized protein</fullName>
    </submittedName>
</protein>
<dbReference type="EMBL" id="PNYC01000004">
    <property type="protein sequence ID" value="PMS37346.1"/>
    <property type="molecule type" value="Genomic_DNA"/>
</dbReference>
<feature type="region of interest" description="Disordered" evidence="1">
    <location>
        <begin position="1"/>
        <end position="71"/>
    </location>
</feature>
<accession>A0A2N7X6G1</accession>
<gene>
    <name evidence="3" type="ORF">C0Z20_08515</name>
</gene>
<keyword evidence="4" id="KW-1185">Reference proteome</keyword>
<sequence length="232" mass="24037">MAHTMNLDPRQGTLDGFELPAEALSSLREREEKEPTRPVSDAGDSIAIEEAAAKSPSGASSRRQAIARKSVEPAARGANVAEAADASSQRAYDALTQSVAALQAALVDERRAADESRRGIRQLVVAALAILLVVGVLSVVQTVVAVRASEASAAAEQKTATLLRAQQTELATFVDAASAASADIRDAADSLDGKQSVQPARASAAAPSAGKHPPRPTHPRKTAEKARGSNAY</sequence>
<keyword evidence="2" id="KW-0472">Membrane</keyword>
<evidence type="ECO:0000256" key="2">
    <source>
        <dbReference type="SAM" id="Phobius"/>
    </source>
</evidence>
<comment type="caution">
    <text evidence="3">The sequence shown here is derived from an EMBL/GenBank/DDBJ whole genome shotgun (WGS) entry which is preliminary data.</text>
</comment>
<evidence type="ECO:0000313" key="4">
    <source>
        <dbReference type="Proteomes" id="UP000235777"/>
    </source>
</evidence>
<feature type="region of interest" description="Disordered" evidence="1">
    <location>
        <begin position="189"/>
        <end position="232"/>
    </location>
</feature>
<proteinExistence type="predicted"/>
<feature type="compositionally biased region" description="Low complexity" evidence="1">
    <location>
        <begin position="199"/>
        <end position="209"/>
    </location>
</feature>
<feature type="compositionally biased region" description="Basic and acidic residues" evidence="1">
    <location>
        <begin position="27"/>
        <end position="36"/>
    </location>
</feature>
<evidence type="ECO:0000256" key="1">
    <source>
        <dbReference type="SAM" id="MobiDB-lite"/>
    </source>
</evidence>
<name>A0A2N7X6G1_9BURK</name>
<feature type="transmembrane region" description="Helical" evidence="2">
    <location>
        <begin position="120"/>
        <end position="140"/>
    </location>
</feature>
<keyword evidence="2" id="KW-1133">Transmembrane helix</keyword>
<reference evidence="3 4" key="1">
    <citation type="submission" date="2018-01" db="EMBL/GenBank/DDBJ databases">
        <title>Whole genome analyses suggest that Burkholderia sensu lato contains two further novel genera in the rhizoxinica-symbiotica group Mycetohabitans gen. nov., and Trinickia gen. nov.: implications for the evolution of diazotrophy and nodulation in the Burkholderiaceae.</title>
        <authorList>
            <person name="Estrada-de los Santos P."/>
            <person name="Palmer M."/>
            <person name="Chavez-Ramirez B."/>
            <person name="Beukes C."/>
            <person name="Steenkamp E.T."/>
            <person name="Hirsch A.M."/>
            <person name="Manyaka P."/>
            <person name="Maluk M."/>
            <person name="Lafos M."/>
            <person name="Crook M."/>
            <person name="Gross E."/>
            <person name="Simon M.F."/>
            <person name="Bueno dos Reis Junior F."/>
            <person name="Poole P.S."/>
            <person name="Venter S.N."/>
            <person name="James E.K."/>
        </authorList>
    </citation>
    <scope>NUCLEOTIDE SEQUENCE [LARGE SCALE GENOMIC DNA]</scope>
    <source>
        <strain evidence="3 4">JPY 581</strain>
    </source>
</reference>
<dbReference type="AlphaFoldDB" id="A0A2N7X6G1"/>
<organism evidence="3 4">
    <name type="scientific">Trinickia symbiotica</name>
    <dbReference type="NCBI Taxonomy" id="863227"/>
    <lineage>
        <taxon>Bacteria</taxon>
        <taxon>Pseudomonadati</taxon>
        <taxon>Pseudomonadota</taxon>
        <taxon>Betaproteobacteria</taxon>
        <taxon>Burkholderiales</taxon>
        <taxon>Burkholderiaceae</taxon>
        <taxon>Trinickia</taxon>
    </lineage>
</organism>
<feature type="compositionally biased region" description="Basic and acidic residues" evidence="1">
    <location>
        <begin position="221"/>
        <end position="232"/>
    </location>
</feature>
<dbReference type="Proteomes" id="UP000235777">
    <property type="component" value="Unassembled WGS sequence"/>
</dbReference>
<evidence type="ECO:0000313" key="3">
    <source>
        <dbReference type="EMBL" id="PMS37346.1"/>
    </source>
</evidence>